<reference evidence="1" key="1">
    <citation type="submission" date="2022-01" db="EMBL/GenBank/DDBJ databases">
        <authorList>
            <person name="King R."/>
        </authorList>
    </citation>
    <scope>NUCLEOTIDE SEQUENCE</scope>
</reference>
<dbReference type="AlphaFoldDB" id="A0A9N9TQ16"/>
<name>A0A9N9TQ16_PHYSR</name>
<dbReference type="PANTHER" id="PTHR34927:SF1">
    <property type="entry name" value="IQ DOMAIN-CONTAINING PROTEIN K"/>
    <property type="match status" value="1"/>
</dbReference>
<dbReference type="Pfam" id="PF00612">
    <property type="entry name" value="IQ"/>
    <property type="match status" value="1"/>
</dbReference>
<accession>A0A9N9TQ16</accession>
<protein>
    <submittedName>
        <fullName evidence="1">Uncharacterized protein</fullName>
    </submittedName>
</protein>
<dbReference type="PANTHER" id="PTHR34927">
    <property type="entry name" value="IQ DOMAIN-CONTAINING PROTEIN K"/>
    <property type="match status" value="1"/>
</dbReference>
<dbReference type="Proteomes" id="UP001153712">
    <property type="component" value="Chromosome 2"/>
</dbReference>
<dbReference type="InterPro" id="IPR043408">
    <property type="entry name" value="IQCK"/>
</dbReference>
<keyword evidence="2" id="KW-1185">Reference proteome</keyword>
<organism evidence="1 2">
    <name type="scientific">Phyllotreta striolata</name>
    <name type="common">Striped flea beetle</name>
    <name type="synonym">Crioceris striolata</name>
    <dbReference type="NCBI Taxonomy" id="444603"/>
    <lineage>
        <taxon>Eukaryota</taxon>
        <taxon>Metazoa</taxon>
        <taxon>Ecdysozoa</taxon>
        <taxon>Arthropoda</taxon>
        <taxon>Hexapoda</taxon>
        <taxon>Insecta</taxon>
        <taxon>Pterygota</taxon>
        <taxon>Neoptera</taxon>
        <taxon>Endopterygota</taxon>
        <taxon>Coleoptera</taxon>
        <taxon>Polyphaga</taxon>
        <taxon>Cucujiformia</taxon>
        <taxon>Chrysomeloidea</taxon>
        <taxon>Chrysomelidae</taxon>
        <taxon>Galerucinae</taxon>
        <taxon>Alticini</taxon>
        <taxon>Phyllotreta</taxon>
    </lineage>
</organism>
<dbReference type="PROSITE" id="PS50096">
    <property type="entry name" value="IQ"/>
    <property type="match status" value="1"/>
</dbReference>
<dbReference type="InterPro" id="IPR000048">
    <property type="entry name" value="IQ_motif_EF-hand-BS"/>
</dbReference>
<gene>
    <name evidence="1" type="ORF">PHYEVI_LOCUS4581</name>
</gene>
<sequence length="194" mass="23279">MLLKEQSEEITSQEELNLDEAIVAEIMVDYDKNRALIEAYRKSKTIQVETNPVLVSVENLLFNIIKPVLNEILYRIHCEDGFYRPRSSFNGLDYISEFFYNSNPRYPERKKNWTYIFDIDWVKEYLQTSPRPYYPISLLMTKNTAAKYIQAHVRGYWVRKRADLEEIRQFWKTIKLERDLNGRLSFTRTLDESL</sequence>
<evidence type="ECO:0000313" key="2">
    <source>
        <dbReference type="Proteomes" id="UP001153712"/>
    </source>
</evidence>
<proteinExistence type="predicted"/>
<dbReference type="EMBL" id="OU900095">
    <property type="protein sequence ID" value="CAG9858190.1"/>
    <property type="molecule type" value="Genomic_DNA"/>
</dbReference>
<dbReference type="OrthoDB" id="2155538at2759"/>
<evidence type="ECO:0000313" key="1">
    <source>
        <dbReference type="EMBL" id="CAG9858190.1"/>
    </source>
</evidence>